<dbReference type="NCBIfam" id="NF041548">
    <property type="entry name" value="PssE"/>
    <property type="match status" value="1"/>
</dbReference>
<dbReference type="InterPro" id="IPR048097">
    <property type="entry name" value="Cps14G-like"/>
</dbReference>
<dbReference type="OrthoDB" id="9814973at2"/>
<dbReference type="GO" id="GO:0016758">
    <property type="term" value="F:hexosyltransferase activity"/>
    <property type="evidence" value="ECO:0007669"/>
    <property type="project" value="InterPro"/>
</dbReference>
<keyword evidence="4" id="KW-0808">Transferase</keyword>
<gene>
    <name evidence="7" type="ORF">GS18_0214075</name>
</gene>
<dbReference type="STRING" id="246786.GS18_0214075"/>
<accession>A0A084GXY3</accession>
<dbReference type="RefSeq" id="WP_029567031.1">
    <property type="nucleotide sequence ID" value="NZ_JNVC02000005.1"/>
</dbReference>
<dbReference type="Gene3D" id="3.40.50.2000">
    <property type="entry name" value="Glycogen Phosphorylase B"/>
    <property type="match status" value="1"/>
</dbReference>
<dbReference type="InterPro" id="IPR007235">
    <property type="entry name" value="Glyco_trans_28_C"/>
</dbReference>
<keyword evidence="8" id="KW-1185">Reference proteome</keyword>
<organism evidence="7 8">
    <name type="scientific">Metabacillus indicus</name>
    <name type="common">Bacillus indicus</name>
    <dbReference type="NCBI Taxonomy" id="246786"/>
    <lineage>
        <taxon>Bacteria</taxon>
        <taxon>Bacillati</taxon>
        <taxon>Bacillota</taxon>
        <taxon>Bacilli</taxon>
        <taxon>Bacillales</taxon>
        <taxon>Bacillaceae</taxon>
        <taxon>Metabacillus</taxon>
    </lineage>
</organism>
<name>A0A084GXY3_METID</name>
<comment type="similarity">
    <text evidence="2">Belongs to the glycosyltransferase 28 family.</text>
</comment>
<keyword evidence="5" id="KW-0256">Endoplasmic reticulum</keyword>
<evidence type="ECO:0000256" key="1">
    <source>
        <dbReference type="ARBA" id="ARBA00004240"/>
    </source>
</evidence>
<dbReference type="PANTHER" id="PTHR12867:SF6">
    <property type="entry name" value="N-ACETYLGLUCOSAMINYLDIPHOSPHODOLICHOL N-ACETYLGLUCOSAMINYLTRANSFERASE"/>
    <property type="match status" value="1"/>
</dbReference>
<dbReference type="PANTHER" id="PTHR12867">
    <property type="entry name" value="GLYCOSYL TRANSFERASE-RELATED"/>
    <property type="match status" value="1"/>
</dbReference>
<evidence type="ECO:0000256" key="2">
    <source>
        <dbReference type="ARBA" id="ARBA00006962"/>
    </source>
</evidence>
<dbReference type="Proteomes" id="UP000028549">
    <property type="component" value="Unassembled WGS sequence"/>
</dbReference>
<sequence>MIFVTVGTQKFQFNRLMEQIDKLAVSELKNEQIVVQCGYSDYSLKNCESKKFIEPEKVEEYIKKSDLIITHAGTSSIIQGLKYKKKVVVVPRMSKFGEHVDDHQTEIGQLFSKKKYVETAFDITELAEKIELAKDETYEVYEFGNNGINESIDEYLKSLK</sequence>
<reference evidence="7 8" key="1">
    <citation type="journal article" date="2005" name="Int. J. Syst. Evol. Microbiol.">
        <title>Bacillus cibi sp. nov., isolated from jeotgal, a traditional Korean fermented seafood.</title>
        <authorList>
            <person name="Yoon J.H."/>
            <person name="Lee C.H."/>
            <person name="Oh T.K."/>
        </authorList>
    </citation>
    <scope>NUCLEOTIDE SEQUENCE [LARGE SCALE GENOMIC DNA]</scope>
    <source>
        <strain evidence="7 8">DSM 16189</strain>
    </source>
</reference>
<dbReference type="SUPFAM" id="SSF53756">
    <property type="entry name" value="UDP-Glycosyltransferase/glycogen phosphorylase"/>
    <property type="match status" value="1"/>
</dbReference>
<proteinExistence type="inferred from homology"/>
<dbReference type="GO" id="GO:0006488">
    <property type="term" value="P:dolichol-linked oligosaccharide biosynthetic process"/>
    <property type="evidence" value="ECO:0007669"/>
    <property type="project" value="InterPro"/>
</dbReference>
<evidence type="ECO:0000256" key="4">
    <source>
        <dbReference type="ARBA" id="ARBA00022679"/>
    </source>
</evidence>
<comment type="caution">
    <text evidence="7">The sequence shown here is derived from an EMBL/GenBank/DDBJ whole genome shotgun (WGS) entry which is preliminary data.</text>
</comment>
<dbReference type="Pfam" id="PF04101">
    <property type="entry name" value="Glyco_tran_28_C"/>
    <property type="match status" value="1"/>
</dbReference>
<dbReference type="AlphaFoldDB" id="A0A084GXY3"/>
<evidence type="ECO:0000256" key="3">
    <source>
        <dbReference type="ARBA" id="ARBA00022676"/>
    </source>
</evidence>
<feature type="domain" description="Glycosyl transferase family 28 C-terminal" evidence="6">
    <location>
        <begin position="1"/>
        <end position="135"/>
    </location>
</feature>
<evidence type="ECO:0000313" key="7">
    <source>
        <dbReference type="EMBL" id="KEZ52195.1"/>
    </source>
</evidence>
<dbReference type="InterPro" id="IPR039042">
    <property type="entry name" value="Alg13-like"/>
</dbReference>
<evidence type="ECO:0000313" key="8">
    <source>
        <dbReference type="Proteomes" id="UP000028549"/>
    </source>
</evidence>
<dbReference type="EMBL" id="JNVC02000005">
    <property type="protein sequence ID" value="KEZ52195.1"/>
    <property type="molecule type" value="Genomic_DNA"/>
</dbReference>
<evidence type="ECO:0000259" key="6">
    <source>
        <dbReference type="Pfam" id="PF04101"/>
    </source>
</evidence>
<keyword evidence="3" id="KW-0328">Glycosyltransferase</keyword>
<evidence type="ECO:0000256" key="5">
    <source>
        <dbReference type="ARBA" id="ARBA00022824"/>
    </source>
</evidence>
<comment type="subcellular location">
    <subcellularLocation>
        <location evidence="1">Endoplasmic reticulum</location>
    </subcellularLocation>
</comment>
<protein>
    <recommendedName>
        <fullName evidence="6">Glycosyl transferase family 28 C-terminal domain-containing protein</fullName>
    </recommendedName>
</protein>